<feature type="chain" id="PRO_5039255538" description="Nudix hydrolase domain-containing protein" evidence="1">
    <location>
        <begin position="24"/>
        <end position="397"/>
    </location>
</feature>
<protein>
    <recommendedName>
        <fullName evidence="2">Nudix hydrolase domain-containing protein</fullName>
    </recommendedName>
</protein>
<name>A0A840VXQ9_9ACTN</name>
<feature type="domain" description="Nudix hydrolase" evidence="2">
    <location>
        <begin position="206"/>
        <end position="372"/>
    </location>
</feature>
<reference evidence="3 4" key="1">
    <citation type="submission" date="2020-08" db="EMBL/GenBank/DDBJ databases">
        <title>Sequencing the genomes of 1000 actinobacteria strains.</title>
        <authorList>
            <person name="Klenk H.-P."/>
        </authorList>
    </citation>
    <scope>NUCLEOTIDE SEQUENCE [LARGE SCALE GENOMIC DNA]</scope>
    <source>
        <strain evidence="3 4">DSM 103125</strain>
    </source>
</reference>
<dbReference type="RefSeq" id="WP_184180742.1">
    <property type="nucleotide sequence ID" value="NZ_BMNF01000001.1"/>
</dbReference>
<comment type="caution">
    <text evidence="3">The sequence shown here is derived from an EMBL/GenBank/DDBJ whole genome shotgun (WGS) entry which is preliminary data.</text>
</comment>
<evidence type="ECO:0000259" key="2">
    <source>
        <dbReference type="PROSITE" id="PS51462"/>
    </source>
</evidence>
<keyword evidence="4" id="KW-1185">Reference proteome</keyword>
<keyword evidence="1" id="KW-0732">Signal</keyword>
<feature type="signal peptide" evidence="1">
    <location>
        <begin position="1"/>
        <end position="23"/>
    </location>
</feature>
<dbReference type="Proteomes" id="UP000586947">
    <property type="component" value="Unassembled WGS sequence"/>
</dbReference>
<gene>
    <name evidence="3" type="ORF">HNR20_003179</name>
</gene>
<dbReference type="Gene3D" id="3.90.79.10">
    <property type="entry name" value="Nucleoside Triphosphate Pyrophosphohydrolase"/>
    <property type="match status" value="1"/>
</dbReference>
<sequence length="397" mass="43501">MRRYQVTAMGVCLTALGAATAFSDPPTALSVVAALAGIVVSSMEILSNVRRSRKIRFQRREADDYRDLLSRYEKSGQVVRTPRDVGIRMAAETDFLQNHPVEAEVNQEPFTVHPHIEQFSLLFLSHRMRRSVIFDGLTLGLDADIPTTPNMPAIFRPVRYYHFVSTNLLSPYDVGEVGRQEPLLRGRSLIFDSRGHLRQLALSRLANVVGVSVLAFTTEGKLLLASQTLDVAGSPGLVAPSGSGALEPCDLAGGGAGSFQRTILNGALRELREECHLEQEDFEGEAEVIGYGRWISRGAMPEFCGLALLNKSADQILRKPIRPDERSFVGDVAAVRLPPVLDWSAVNPLDLLPPTYRHAASWPLAFGLTCLVEKMQDPSWDLGKKLKSRLGGGSEAA</sequence>
<organism evidence="3 4">
    <name type="scientific">Micromonospora parathelypteridis</name>
    <dbReference type="NCBI Taxonomy" id="1839617"/>
    <lineage>
        <taxon>Bacteria</taxon>
        <taxon>Bacillati</taxon>
        <taxon>Actinomycetota</taxon>
        <taxon>Actinomycetes</taxon>
        <taxon>Micromonosporales</taxon>
        <taxon>Micromonosporaceae</taxon>
        <taxon>Micromonospora</taxon>
    </lineage>
</organism>
<dbReference type="PROSITE" id="PS51462">
    <property type="entry name" value="NUDIX"/>
    <property type="match status" value="1"/>
</dbReference>
<evidence type="ECO:0000313" key="4">
    <source>
        <dbReference type="Proteomes" id="UP000586947"/>
    </source>
</evidence>
<dbReference type="InterPro" id="IPR000086">
    <property type="entry name" value="NUDIX_hydrolase_dom"/>
</dbReference>
<accession>A0A840VXQ9</accession>
<proteinExistence type="predicted"/>
<evidence type="ECO:0000313" key="3">
    <source>
        <dbReference type="EMBL" id="MBB5478674.1"/>
    </source>
</evidence>
<dbReference type="AlphaFoldDB" id="A0A840VXQ9"/>
<evidence type="ECO:0000256" key="1">
    <source>
        <dbReference type="SAM" id="SignalP"/>
    </source>
</evidence>
<dbReference type="EMBL" id="JACHDP010000001">
    <property type="protein sequence ID" value="MBB5478674.1"/>
    <property type="molecule type" value="Genomic_DNA"/>
</dbReference>